<name>A0ACC3NRV8_9PEZI</name>
<accession>A0ACC3NRV8</accession>
<evidence type="ECO:0000313" key="2">
    <source>
        <dbReference type="Proteomes" id="UP001281147"/>
    </source>
</evidence>
<dbReference type="Proteomes" id="UP001281147">
    <property type="component" value="Unassembled WGS sequence"/>
</dbReference>
<protein>
    <submittedName>
        <fullName evidence="1">Uncharacterized protein</fullName>
    </submittedName>
</protein>
<comment type="caution">
    <text evidence="1">The sequence shown here is derived from an EMBL/GenBank/DDBJ whole genome shotgun (WGS) entry which is preliminary data.</text>
</comment>
<keyword evidence="2" id="KW-1185">Reference proteome</keyword>
<gene>
    <name evidence="1" type="ORF">LTR37_002818</name>
</gene>
<proteinExistence type="predicted"/>
<dbReference type="EMBL" id="JAUTXU010000015">
    <property type="protein sequence ID" value="KAK3722002.1"/>
    <property type="molecule type" value="Genomic_DNA"/>
</dbReference>
<evidence type="ECO:0000313" key="1">
    <source>
        <dbReference type="EMBL" id="KAK3722002.1"/>
    </source>
</evidence>
<organism evidence="1 2">
    <name type="scientific">Vermiconidia calcicola</name>
    <dbReference type="NCBI Taxonomy" id="1690605"/>
    <lineage>
        <taxon>Eukaryota</taxon>
        <taxon>Fungi</taxon>
        <taxon>Dikarya</taxon>
        <taxon>Ascomycota</taxon>
        <taxon>Pezizomycotina</taxon>
        <taxon>Dothideomycetes</taxon>
        <taxon>Dothideomycetidae</taxon>
        <taxon>Mycosphaerellales</taxon>
        <taxon>Extremaceae</taxon>
        <taxon>Vermiconidia</taxon>
    </lineage>
</organism>
<reference evidence="1" key="1">
    <citation type="submission" date="2023-07" db="EMBL/GenBank/DDBJ databases">
        <title>Black Yeasts Isolated from many extreme environments.</title>
        <authorList>
            <person name="Coleine C."/>
            <person name="Stajich J.E."/>
            <person name="Selbmann L."/>
        </authorList>
    </citation>
    <scope>NUCLEOTIDE SEQUENCE</scope>
    <source>
        <strain evidence="1">CCFEE 5714</strain>
    </source>
</reference>
<sequence length="309" mass="34116">MATLQSLGSIVNGKPFSDFSIPEQRELFRKVQLPRPSNPGISVSEYMINTSYGDVKTFLYKPARQKEGVPFIYYVHGGGWIFGGAAEYEAFIFDLVSRTGFAVVFPEYTLAPEKQYPVQQEQCLQVLQYVVKVGSEHGLLIDRLLLGGDSSGGQSIAAVSVLNHQRSLGLPIVHQMMIHPYIDVTAELRTGVMRDPAWSEQQLRAYFLVVEDRSSITAAPGRMNVEQAKQYMPPTTVIMSDQDPFKEQDEAFVRLLQSADVPCGAITAFGSIHAVEIFSGSRNGPTAQLVMAAIAGKLREITSDRKSMC</sequence>